<sequence length="79" mass="8701">MTLTSWVALAVNSKTPPTLYEIAGVPVYGIEVSTEVSKMVNNTGADITMTGENLEKRCPALITLQQFYPWISRVPLKSE</sequence>
<evidence type="ECO:0000313" key="2">
    <source>
        <dbReference type="Proteomes" id="UP000828390"/>
    </source>
</evidence>
<keyword evidence="2" id="KW-1185">Reference proteome</keyword>
<reference evidence="1" key="1">
    <citation type="journal article" date="2019" name="bioRxiv">
        <title>The Genome of the Zebra Mussel, Dreissena polymorpha: A Resource for Invasive Species Research.</title>
        <authorList>
            <person name="McCartney M.A."/>
            <person name="Auch B."/>
            <person name="Kono T."/>
            <person name="Mallez S."/>
            <person name="Zhang Y."/>
            <person name="Obille A."/>
            <person name="Becker A."/>
            <person name="Abrahante J.E."/>
            <person name="Garbe J."/>
            <person name="Badalamenti J.P."/>
            <person name="Herman A."/>
            <person name="Mangelson H."/>
            <person name="Liachko I."/>
            <person name="Sullivan S."/>
            <person name="Sone E.D."/>
            <person name="Koren S."/>
            <person name="Silverstein K.A.T."/>
            <person name="Beckman K.B."/>
            <person name="Gohl D.M."/>
        </authorList>
    </citation>
    <scope>NUCLEOTIDE SEQUENCE</scope>
    <source>
        <strain evidence="1">Duluth1</strain>
        <tissue evidence="1">Whole animal</tissue>
    </source>
</reference>
<dbReference type="Proteomes" id="UP000828390">
    <property type="component" value="Unassembled WGS sequence"/>
</dbReference>
<gene>
    <name evidence="1" type="ORF">DPMN_034256</name>
</gene>
<proteinExistence type="predicted"/>
<name>A0A9D4M8N0_DREPO</name>
<accession>A0A9D4M8N0</accession>
<organism evidence="1 2">
    <name type="scientific">Dreissena polymorpha</name>
    <name type="common">Zebra mussel</name>
    <name type="synonym">Mytilus polymorpha</name>
    <dbReference type="NCBI Taxonomy" id="45954"/>
    <lineage>
        <taxon>Eukaryota</taxon>
        <taxon>Metazoa</taxon>
        <taxon>Spiralia</taxon>
        <taxon>Lophotrochozoa</taxon>
        <taxon>Mollusca</taxon>
        <taxon>Bivalvia</taxon>
        <taxon>Autobranchia</taxon>
        <taxon>Heteroconchia</taxon>
        <taxon>Euheterodonta</taxon>
        <taxon>Imparidentia</taxon>
        <taxon>Neoheterodontei</taxon>
        <taxon>Myida</taxon>
        <taxon>Dreissenoidea</taxon>
        <taxon>Dreissenidae</taxon>
        <taxon>Dreissena</taxon>
    </lineage>
</organism>
<reference evidence="1" key="2">
    <citation type="submission" date="2020-11" db="EMBL/GenBank/DDBJ databases">
        <authorList>
            <person name="McCartney M.A."/>
            <person name="Auch B."/>
            <person name="Kono T."/>
            <person name="Mallez S."/>
            <person name="Becker A."/>
            <person name="Gohl D.M."/>
            <person name="Silverstein K.A.T."/>
            <person name="Koren S."/>
            <person name="Bechman K.B."/>
            <person name="Herman A."/>
            <person name="Abrahante J.E."/>
            <person name="Garbe J."/>
        </authorList>
    </citation>
    <scope>NUCLEOTIDE SEQUENCE</scope>
    <source>
        <strain evidence="1">Duluth1</strain>
        <tissue evidence="1">Whole animal</tissue>
    </source>
</reference>
<evidence type="ECO:0000313" key="1">
    <source>
        <dbReference type="EMBL" id="KAH3871062.1"/>
    </source>
</evidence>
<comment type="caution">
    <text evidence="1">The sequence shown here is derived from an EMBL/GenBank/DDBJ whole genome shotgun (WGS) entry which is preliminary data.</text>
</comment>
<dbReference type="AlphaFoldDB" id="A0A9D4M8N0"/>
<dbReference type="EMBL" id="JAIWYP010000002">
    <property type="protein sequence ID" value="KAH3871062.1"/>
    <property type="molecule type" value="Genomic_DNA"/>
</dbReference>
<protein>
    <submittedName>
        <fullName evidence="1">Uncharacterized protein</fullName>
    </submittedName>
</protein>